<sequence length="99" mass="10695">MQTPNRKAPALINYKEPAGQSFRRGNKGAASPGSEPKPLASPVFAFVRLKQKRPPPANKSLRDVFIKDTVHTAPEIILGMIPYNFNTVPRIASSVIAGG</sequence>
<reference evidence="2" key="1">
    <citation type="submission" date="2021-01" db="EMBL/GenBank/DDBJ databases">
        <title>A chromosome-scale assembly of European eel, Anguilla anguilla.</title>
        <authorList>
            <person name="Henkel C."/>
            <person name="Jong-Raadsen S.A."/>
            <person name="Dufour S."/>
            <person name="Weltzien F.-A."/>
            <person name="Palstra A.P."/>
            <person name="Pelster B."/>
            <person name="Spaink H.P."/>
            <person name="Van Den Thillart G.E."/>
            <person name="Jansen H."/>
            <person name="Zahm M."/>
            <person name="Klopp C."/>
            <person name="Cedric C."/>
            <person name="Louis A."/>
            <person name="Berthelot C."/>
            <person name="Parey E."/>
            <person name="Roest Crollius H."/>
            <person name="Montfort J."/>
            <person name="Robinson-Rechavi M."/>
            <person name="Bucao C."/>
            <person name="Bouchez O."/>
            <person name="Gislard M."/>
            <person name="Lluch J."/>
            <person name="Milhes M."/>
            <person name="Lampietro C."/>
            <person name="Lopez Roques C."/>
            <person name="Donnadieu C."/>
            <person name="Braasch I."/>
            <person name="Desvignes T."/>
            <person name="Postlethwait J."/>
            <person name="Bobe J."/>
            <person name="Guiguen Y."/>
            <person name="Dirks R."/>
        </authorList>
    </citation>
    <scope>NUCLEOTIDE SEQUENCE</scope>
    <source>
        <strain evidence="2">Tag_6206</strain>
        <tissue evidence="2">Liver</tissue>
    </source>
</reference>
<accession>A0A9D3MA25</accession>
<feature type="region of interest" description="Disordered" evidence="1">
    <location>
        <begin position="1"/>
        <end position="39"/>
    </location>
</feature>
<name>A0A9D3MA25_ANGAN</name>
<dbReference type="Proteomes" id="UP001044222">
    <property type="component" value="Chromosome 8"/>
</dbReference>
<keyword evidence="3" id="KW-1185">Reference proteome</keyword>
<protein>
    <submittedName>
        <fullName evidence="2">Uncharacterized protein</fullName>
    </submittedName>
</protein>
<dbReference type="AlphaFoldDB" id="A0A9D3MA25"/>
<dbReference type="EMBL" id="JAFIRN010000008">
    <property type="protein sequence ID" value="KAG5843648.1"/>
    <property type="molecule type" value="Genomic_DNA"/>
</dbReference>
<evidence type="ECO:0000256" key="1">
    <source>
        <dbReference type="SAM" id="MobiDB-lite"/>
    </source>
</evidence>
<evidence type="ECO:0000313" key="3">
    <source>
        <dbReference type="Proteomes" id="UP001044222"/>
    </source>
</evidence>
<organism evidence="2 3">
    <name type="scientific">Anguilla anguilla</name>
    <name type="common">European freshwater eel</name>
    <name type="synonym">Muraena anguilla</name>
    <dbReference type="NCBI Taxonomy" id="7936"/>
    <lineage>
        <taxon>Eukaryota</taxon>
        <taxon>Metazoa</taxon>
        <taxon>Chordata</taxon>
        <taxon>Craniata</taxon>
        <taxon>Vertebrata</taxon>
        <taxon>Euteleostomi</taxon>
        <taxon>Actinopterygii</taxon>
        <taxon>Neopterygii</taxon>
        <taxon>Teleostei</taxon>
        <taxon>Anguilliformes</taxon>
        <taxon>Anguillidae</taxon>
        <taxon>Anguilla</taxon>
    </lineage>
</organism>
<proteinExistence type="predicted"/>
<gene>
    <name evidence="2" type="ORF">ANANG_G00153160</name>
</gene>
<evidence type="ECO:0000313" key="2">
    <source>
        <dbReference type="EMBL" id="KAG5843648.1"/>
    </source>
</evidence>
<comment type="caution">
    <text evidence="2">The sequence shown here is derived from an EMBL/GenBank/DDBJ whole genome shotgun (WGS) entry which is preliminary data.</text>
</comment>